<proteinExistence type="predicted"/>
<dbReference type="CDD" id="cd03802">
    <property type="entry name" value="GT4_AviGT4-like"/>
    <property type="match status" value="1"/>
</dbReference>
<evidence type="ECO:0000313" key="3">
    <source>
        <dbReference type="Proteomes" id="UP000005952"/>
    </source>
</evidence>
<dbReference type="RefSeq" id="WP_015596670.1">
    <property type="nucleotide sequence ID" value="NC_021172.1"/>
</dbReference>
<dbReference type="OrthoDB" id="9801573at2"/>
<dbReference type="eggNOG" id="COG0438">
    <property type="taxonomic scope" value="Bacteria"/>
</dbReference>
<name>N0B131_9HYPH</name>
<dbReference type="InterPro" id="IPR028098">
    <property type="entry name" value="Glyco_trans_4-like_N"/>
</dbReference>
<dbReference type="EMBL" id="CP005587">
    <property type="protein sequence ID" value="AGK56633.1"/>
    <property type="molecule type" value="Genomic_DNA"/>
</dbReference>
<dbReference type="GO" id="GO:0016757">
    <property type="term" value="F:glycosyltransferase activity"/>
    <property type="evidence" value="ECO:0007669"/>
    <property type="project" value="UniProtKB-ARBA"/>
</dbReference>
<dbReference type="STRING" id="670307.HYPDE_24743"/>
<dbReference type="HOGENOM" id="CLU_042257_1_0_5"/>
<dbReference type="PANTHER" id="PTHR12526">
    <property type="entry name" value="GLYCOSYLTRANSFERASE"/>
    <property type="match status" value="1"/>
</dbReference>
<sequence length="365" mass="40405">MVSIQRLETPLLRILVIADAKISVPPNGYGGAERIFAHLCEGFARRGHEVTLMAAEGSKNYGRLITYPWAGQHTITWRGYCKFNFALRSMRELFSGHDVIVAGCRTDYLFPFLIAGVPLIYRFGNPIDPIDVERLKNTAKGPLSLVAVSNHQRAEFSSGPWSTIYNSADIRRIAFSAQAMGGYLAFIGRLTANKGADAAIRIAKQTGLPLKIAGNISDEPGGRAFFEQEVRPQIGGKIEWIGEIGDDRKFEFLAAADSVLAPIQWDEPCANIVMEALACGTPVIATRRGCMPELIRDGVTGFLANNEDEMTCSVTRIGEISRRACRKDAEERFSTCEMVEEYLDIARELIAKKYRTFKQAQSLNT</sequence>
<evidence type="ECO:0000313" key="2">
    <source>
        <dbReference type="EMBL" id="AGK56633.1"/>
    </source>
</evidence>
<dbReference type="Proteomes" id="UP000005952">
    <property type="component" value="Chromosome"/>
</dbReference>
<protein>
    <submittedName>
        <fullName evidence="2">Group 1 glycosyl transferase</fullName>
    </submittedName>
</protein>
<reference evidence="2 3" key="1">
    <citation type="journal article" date="2013" name="Genome Announc.">
        <title>Genome sequences for three denitrifying bacterial strains isolated from a uranium- and nitrate-contaminated subsurface environment.</title>
        <authorList>
            <person name="Venkatramanan R."/>
            <person name="Prakash O."/>
            <person name="Woyke T."/>
            <person name="Chain P."/>
            <person name="Goodwin L.A."/>
            <person name="Watson D."/>
            <person name="Brooks S."/>
            <person name="Kostka J.E."/>
            <person name="Green S.J."/>
        </authorList>
    </citation>
    <scope>NUCLEOTIDE SEQUENCE [LARGE SCALE GENOMIC DNA]</scope>
    <source>
        <strain evidence="2 3">1NES1</strain>
    </source>
</reference>
<dbReference type="PANTHER" id="PTHR12526:SF595">
    <property type="entry name" value="BLL5217 PROTEIN"/>
    <property type="match status" value="1"/>
</dbReference>
<keyword evidence="3" id="KW-1185">Reference proteome</keyword>
<accession>N0B131</accession>
<evidence type="ECO:0000259" key="1">
    <source>
        <dbReference type="Pfam" id="PF13439"/>
    </source>
</evidence>
<organism evidence="2 3">
    <name type="scientific">Hyphomicrobium denitrificans 1NES1</name>
    <dbReference type="NCBI Taxonomy" id="670307"/>
    <lineage>
        <taxon>Bacteria</taxon>
        <taxon>Pseudomonadati</taxon>
        <taxon>Pseudomonadota</taxon>
        <taxon>Alphaproteobacteria</taxon>
        <taxon>Hyphomicrobiales</taxon>
        <taxon>Hyphomicrobiaceae</taxon>
        <taxon>Hyphomicrobium</taxon>
    </lineage>
</organism>
<dbReference type="Gene3D" id="3.40.50.2000">
    <property type="entry name" value="Glycogen Phosphorylase B"/>
    <property type="match status" value="2"/>
</dbReference>
<keyword evidence="2" id="KW-0808">Transferase</keyword>
<dbReference type="KEGG" id="hdt:HYPDE_24743"/>
<feature type="domain" description="Glycosyltransferase subfamily 4-like N-terminal" evidence="1">
    <location>
        <begin position="29"/>
        <end position="158"/>
    </location>
</feature>
<gene>
    <name evidence="2" type="ORF">HYPDE_24743</name>
</gene>
<dbReference type="SUPFAM" id="SSF53756">
    <property type="entry name" value="UDP-Glycosyltransferase/glycogen phosphorylase"/>
    <property type="match status" value="1"/>
</dbReference>
<dbReference type="AlphaFoldDB" id="N0B131"/>
<dbReference type="Pfam" id="PF13439">
    <property type="entry name" value="Glyco_transf_4"/>
    <property type="match status" value="1"/>
</dbReference>
<dbReference type="Pfam" id="PF13692">
    <property type="entry name" value="Glyco_trans_1_4"/>
    <property type="match status" value="1"/>
</dbReference>